<keyword evidence="2" id="KW-1185">Reference proteome</keyword>
<accession>A0A9N8Q131</accession>
<dbReference type="EMBL" id="LR824023">
    <property type="protein sequence ID" value="CAD0203682.1"/>
    <property type="molecule type" value="Genomic_DNA"/>
</dbReference>
<dbReference type="AlphaFoldDB" id="A0A9N8Q131"/>
<name>A0A9N8Q131_CHRIL</name>
<protein>
    <submittedName>
        <fullName evidence="1">Uncharacterized protein</fullName>
    </submittedName>
</protein>
<reference evidence="1" key="1">
    <citation type="submission" date="2021-12" db="EMBL/GenBank/DDBJ databases">
        <authorList>
            <person name="King R."/>
        </authorList>
    </citation>
    <scope>NUCLEOTIDE SEQUENCE</scope>
</reference>
<proteinExistence type="predicted"/>
<evidence type="ECO:0000313" key="1">
    <source>
        <dbReference type="EMBL" id="CAD0203682.1"/>
    </source>
</evidence>
<organism evidence="1 2">
    <name type="scientific">Chrysodeixis includens</name>
    <name type="common">Soybean looper</name>
    <name type="synonym">Pseudoplusia includens</name>
    <dbReference type="NCBI Taxonomy" id="689277"/>
    <lineage>
        <taxon>Eukaryota</taxon>
        <taxon>Metazoa</taxon>
        <taxon>Ecdysozoa</taxon>
        <taxon>Arthropoda</taxon>
        <taxon>Hexapoda</taxon>
        <taxon>Insecta</taxon>
        <taxon>Pterygota</taxon>
        <taxon>Neoptera</taxon>
        <taxon>Endopterygota</taxon>
        <taxon>Lepidoptera</taxon>
        <taxon>Glossata</taxon>
        <taxon>Ditrysia</taxon>
        <taxon>Noctuoidea</taxon>
        <taxon>Noctuidae</taxon>
        <taxon>Plusiinae</taxon>
        <taxon>Chrysodeixis</taxon>
    </lineage>
</organism>
<sequence length="121" mass="13318">MRRLLRLVLHTLLRQNRAKGKYVVRLVNVSHATRGARLPRAAARCSGGGALVALVLSKHRLSQGSIVTFTTRHVCTALTRTLRTTLERSSGSGARAASRRWVAQLRIRPHGASVSRTYPGR</sequence>
<gene>
    <name evidence="1" type="ORF">CINC_LOCUS5994</name>
</gene>
<dbReference type="Proteomes" id="UP001154114">
    <property type="component" value="Chromosome 20"/>
</dbReference>
<evidence type="ECO:0000313" key="2">
    <source>
        <dbReference type="Proteomes" id="UP001154114"/>
    </source>
</evidence>